<sequence>NVLESTKAASTTLDAHKPKLASTTTYSLISSANFIVEGDNVVQKSVKHAG</sequence>
<comment type="caution">
    <text evidence="1">The sequence shown here is derived from an EMBL/GenBank/DDBJ whole genome shotgun (WGS) entry which is preliminary data.</text>
</comment>
<dbReference type="AlphaFoldDB" id="A0A811UWB4"/>
<protein>
    <submittedName>
        <fullName evidence="1">(Mediterranean fruit fly) hypothetical protein</fullName>
    </submittedName>
</protein>
<evidence type="ECO:0000313" key="2">
    <source>
        <dbReference type="Proteomes" id="UP000606786"/>
    </source>
</evidence>
<dbReference type="Proteomes" id="UP000606786">
    <property type="component" value="Unassembled WGS sequence"/>
</dbReference>
<evidence type="ECO:0000313" key="1">
    <source>
        <dbReference type="EMBL" id="CAD7001997.1"/>
    </source>
</evidence>
<keyword evidence="2" id="KW-1185">Reference proteome</keyword>
<name>A0A811UWB4_CERCA</name>
<feature type="non-terminal residue" evidence="1">
    <location>
        <position position="1"/>
    </location>
</feature>
<dbReference type="EMBL" id="CAJHJT010000023">
    <property type="protein sequence ID" value="CAD7001997.1"/>
    <property type="molecule type" value="Genomic_DNA"/>
</dbReference>
<organism evidence="1 2">
    <name type="scientific">Ceratitis capitata</name>
    <name type="common">Mediterranean fruit fly</name>
    <name type="synonym">Tephritis capitata</name>
    <dbReference type="NCBI Taxonomy" id="7213"/>
    <lineage>
        <taxon>Eukaryota</taxon>
        <taxon>Metazoa</taxon>
        <taxon>Ecdysozoa</taxon>
        <taxon>Arthropoda</taxon>
        <taxon>Hexapoda</taxon>
        <taxon>Insecta</taxon>
        <taxon>Pterygota</taxon>
        <taxon>Neoptera</taxon>
        <taxon>Endopterygota</taxon>
        <taxon>Diptera</taxon>
        <taxon>Brachycera</taxon>
        <taxon>Muscomorpha</taxon>
        <taxon>Tephritoidea</taxon>
        <taxon>Tephritidae</taxon>
        <taxon>Ceratitis</taxon>
        <taxon>Ceratitis</taxon>
    </lineage>
</organism>
<proteinExistence type="predicted"/>
<gene>
    <name evidence="1" type="ORF">CCAP1982_LOCUS10484</name>
</gene>
<reference evidence="1" key="1">
    <citation type="submission" date="2020-11" db="EMBL/GenBank/DDBJ databases">
        <authorList>
            <person name="Whitehead M."/>
        </authorList>
    </citation>
    <scope>NUCLEOTIDE SEQUENCE</scope>
    <source>
        <strain evidence="1">EGII</strain>
    </source>
</reference>
<accession>A0A811UWB4</accession>